<dbReference type="PANTHER" id="PTHR45786:SF74">
    <property type="entry name" value="ATP-DEPENDENT DNA HELICASE"/>
    <property type="match status" value="1"/>
</dbReference>
<keyword evidence="1" id="KW-0347">Helicase</keyword>
<keyword evidence="2" id="KW-1185">Reference proteome</keyword>
<evidence type="ECO:0000313" key="2">
    <source>
        <dbReference type="Proteomes" id="UP000237271"/>
    </source>
</evidence>
<name>A0A2P4YMK1_9STRA</name>
<accession>A0A2P4YMK1</accession>
<keyword evidence="1" id="KW-0378">Hydrolase</keyword>
<dbReference type="PANTHER" id="PTHR45786">
    <property type="entry name" value="DNA BINDING PROTEIN-LIKE"/>
    <property type="match status" value="1"/>
</dbReference>
<sequence length="221" mass="24709">MGGKPRLPPPREAPEKLRLLFNNPVIMQSITSMGALRSKPLQVDESVTRRSIYNVSVMGTVCHQMGSLPPSPGGKPMFSQIYINDPDSAARVANRIRMTGGLSAEILSDTDNVMEQYNPYAQQFLHVREYLVERSRPALEMARADRAQRQENEGTHNTPTASEVAAIIFDTNAAQPRDIILYTRQGGFNRIYEANPHYDPLLFSIHMESLGGLTKCHTRVN</sequence>
<comment type="caution">
    <text evidence="1">The sequence shown here is derived from an EMBL/GenBank/DDBJ whole genome shotgun (WGS) entry which is preliminary data.</text>
</comment>
<organism evidence="1 2">
    <name type="scientific">Phytophthora palmivora</name>
    <dbReference type="NCBI Taxonomy" id="4796"/>
    <lineage>
        <taxon>Eukaryota</taxon>
        <taxon>Sar</taxon>
        <taxon>Stramenopiles</taxon>
        <taxon>Oomycota</taxon>
        <taxon>Peronosporomycetes</taxon>
        <taxon>Peronosporales</taxon>
        <taxon>Peronosporaceae</taxon>
        <taxon>Phytophthora</taxon>
    </lineage>
</organism>
<keyword evidence="1" id="KW-0067">ATP-binding</keyword>
<protein>
    <submittedName>
        <fullName evidence="1">Helitron helicase-like protein</fullName>
    </submittedName>
</protein>
<dbReference type="OrthoDB" id="108332at2759"/>
<dbReference type="EMBL" id="NCKW01001861">
    <property type="protein sequence ID" value="POM78979.1"/>
    <property type="molecule type" value="Genomic_DNA"/>
</dbReference>
<gene>
    <name evidence="1" type="ORF">PHPALM_3428</name>
</gene>
<reference evidence="1 2" key="1">
    <citation type="journal article" date="2017" name="Genome Biol. Evol.">
        <title>Phytophthora megakarya and P. palmivora, closely related causal agents of cacao black pod rot, underwent increases in genome sizes and gene numbers by different mechanisms.</title>
        <authorList>
            <person name="Ali S.S."/>
            <person name="Shao J."/>
            <person name="Lary D.J."/>
            <person name="Kronmiller B."/>
            <person name="Shen D."/>
            <person name="Strem M.D."/>
            <person name="Amoako-Attah I."/>
            <person name="Akrofi A.Y."/>
            <person name="Begoude B.A."/>
            <person name="Ten Hoopen G.M."/>
            <person name="Coulibaly K."/>
            <person name="Kebe B.I."/>
            <person name="Melnick R.L."/>
            <person name="Guiltinan M.J."/>
            <person name="Tyler B.M."/>
            <person name="Meinhardt L.W."/>
            <person name="Bailey B.A."/>
        </authorList>
    </citation>
    <scope>NUCLEOTIDE SEQUENCE [LARGE SCALE GENOMIC DNA]</scope>
    <source>
        <strain evidence="2">sbr112.9</strain>
    </source>
</reference>
<keyword evidence="1" id="KW-0547">Nucleotide-binding</keyword>
<evidence type="ECO:0000313" key="1">
    <source>
        <dbReference type="EMBL" id="POM78979.1"/>
    </source>
</evidence>
<dbReference type="Proteomes" id="UP000237271">
    <property type="component" value="Unassembled WGS sequence"/>
</dbReference>
<dbReference type="AlphaFoldDB" id="A0A2P4YMK1"/>
<dbReference type="GO" id="GO:0004386">
    <property type="term" value="F:helicase activity"/>
    <property type="evidence" value="ECO:0007669"/>
    <property type="project" value="UniProtKB-KW"/>
</dbReference>
<proteinExistence type="predicted"/>